<dbReference type="PANTHER" id="PTHR24322">
    <property type="entry name" value="PKSB"/>
    <property type="match status" value="1"/>
</dbReference>
<reference evidence="14" key="1">
    <citation type="submission" date="2021-03" db="EMBL/GenBank/DDBJ databases">
        <title>Chromosome level genome of the anhydrobiotic midge Polypedilum vanderplanki.</title>
        <authorList>
            <person name="Yoshida Y."/>
            <person name="Kikawada T."/>
            <person name="Gusev O."/>
        </authorList>
    </citation>
    <scope>NUCLEOTIDE SEQUENCE</scope>
    <source>
        <strain evidence="14">NIAS01</strain>
        <tissue evidence="14">Whole body or cell culture</tissue>
    </source>
</reference>
<protein>
    <recommendedName>
        <fullName evidence="10">Short-chain dehydrogenase/reductase 3</fullName>
    </recommendedName>
    <alternativeName>
        <fullName evidence="11">Retinal short-chain dehydrogenase/reductase 1</fullName>
    </alternativeName>
</protein>
<keyword evidence="3 13" id="KW-0812">Transmembrane</keyword>
<dbReference type="GO" id="GO:0016020">
    <property type="term" value="C:membrane"/>
    <property type="evidence" value="ECO:0007669"/>
    <property type="project" value="UniProtKB-SubCell"/>
</dbReference>
<evidence type="ECO:0000256" key="10">
    <source>
        <dbReference type="ARBA" id="ARBA00068717"/>
    </source>
</evidence>
<dbReference type="FunFam" id="3.40.50.720:FF:000131">
    <property type="entry name" value="Short-chain dehydrogenase/reductase 3"/>
    <property type="match status" value="1"/>
</dbReference>
<evidence type="ECO:0000256" key="12">
    <source>
        <dbReference type="RuleBase" id="RU000363"/>
    </source>
</evidence>
<dbReference type="SUPFAM" id="SSF51735">
    <property type="entry name" value="NAD(P)-binding Rossmann-fold domains"/>
    <property type="match status" value="1"/>
</dbReference>
<dbReference type="PRINTS" id="PR00081">
    <property type="entry name" value="GDHRDH"/>
</dbReference>
<keyword evidence="6" id="KW-0560">Oxidoreductase</keyword>
<feature type="transmembrane region" description="Helical" evidence="13">
    <location>
        <begin position="7"/>
        <end position="30"/>
    </location>
</feature>
<keyword evidence="7" id="KW-0443">Lipid metabolism</keyword>
<evidence type="ECO:0000256" key="1">
    <source>
        <dbReference type="ARBA" id="ARBA00004141"/>
    </source>
</evidence>
<dbReference type="PANTHER" id="PTHR24322:SF748">
    <property type="entry name" value="FI23927P1-RELATED"/>
    <property type="match status" value="1"/>
</dbReference>
<evidence type="ECO:0000313" key="14">
    <source>
        <dbReference type="EMBL" id="KAG5684175.1"/>
    </source>
</evidence>
<dbReference type="Gene3D" id="3.40.50.720">
    <property type="entry name" value="NAD(P)-binding Rossmann-like Domain"/>
    <property type="match status" value="1"/>
</dbReference>
<evidence type="ECO:0000256" key="13">
    <source>
        <dbReference type="SAM" id="Phobius"/>
    </source>
</evidence>
<dbReference type="OrthoDB" id="6251714at2759"/>
<proteinExistence type="inferred from homology"/>
<evidence type="ECO:0000256" key="6">
    <source>
        <dbReference type="ARBA" id="ARBA00023002"/>
    </source>
</evidence>
<comment type="function">
    <text evidence="9">Catalyzes the reduction of all-trans-retinal to all-trans-retinol in the presence of NADPH.</text>
</comment>
<dbReference type="GO" id="GO:0005811">
    <property type="term" value="C:lipid droplet"/>
    <property type="evidence" value="ECO:0007669"/>
    <property type="project" value="TreeGrafter"/>
</dbReference>
<keyword evidence="5 13" id="KW-1133">Transmembrane helix</keyword>
<accession>A0A9J6CQM3</accession>
<evidence type="ECO:0000256" key="2">
    <source>
        <dbReference type="ARBA" id="ARBA00006484"/>
    </source>
</evidence>
<evidence type="ECO:0000256" key="11">
    <source>
        <dbReference type="ARBA" id="ARBA00082544"/>
    </source>
</evidence>
<comment type="subcellular location">
    <subcellularLocation>
        <location evidence="1">Membrane</location>
        <topology evidence="1">Multi-pass membrane protein</topology>
    </subcellularLocation>
</comment>
<comment type="caution">
    <text evidence="14">The sequence shown here is derived from an EMBL/GenBank/DDBJ whole genome shotgun (WGS) entry which is preliminary data.</text>
</comment>
<dbReference type="AlphaFoldDB" id="A0A9J6CQM3"/>
<dbReference type="Pfam" id="PF00106">
    <property type="entry name" value="adh_short"/>
    <property type="match status" value="1"/>
</dbReference>
<evidence type="ECO:0000256" key="3">
    <source>
        <dbReference type="ARBA" id="ARBA00022692"/>
    </source>
</evidence>
<keyword evidence="15" id="KW-1185">Reference proteome</keyword>
<gene>
    <name evidence="14" type="ORF">PVAND_013416</name>
</gene>
<dbReference type="InterPro" id="IPR036291">
    <property type="entry name" value="NAD(P)-bd_dom_sf"/>
</dbReference>
<keyword evidence="4" id="KW-0521">NADP</keyword>
<name>A0A9J6CQM3_POLVA</name>
<dbReference type="EMBL" id="JADBJN010000001">
    <property type="protein sequence ID" value="KAG5684175.1"/>
    <property type="molecule type" value="Genomic_DNA"/>
</dbReference>
<evidence type="ECO:0000313" key="15">
    <source>
        <dbReference type="Proteomes" id="UP001107558"/>
    </source>
</evidence>
<evidence type="ECO:0000256" key="5">
    <source>
        <dbReference type="ARBA" id="ARBA00022989"/>
    </source>
</evidence>
<evidence type="ECO:0000256" key="7">
    <source>
        <dbReference type="ARBA" id="ARBA00023098"/>
    </source>
</evidence>
<evidence type="ECO:0000256" key="4">
    <source>
        <dbReference type="ARBA" id="ARBA00022857"/>
    </source>
</evidence>
<dbReference type="Proteomes" id="UP001107558">
    <property type="component" value="Chromosome 1"/>
</dbReference>
<dbReference type="InterPro" id="IPR002347">
    <property type="entry name" value="SDR_fam"/>
</dbReference>
<comment type="similarity">
    <text evidence="2 12">Belongs to the short-chain dehydrogenases/reductases (SDR) family.</text>
</comment>
<organism evidence="14 15">
    <name type="scientific">Polypedilum vanderplanki</name>
    <name type="common">Sleeping chironomid midge</name>
    <dbReference type="NCBI Taxonomy" id="319348"/>
    <lineage>
        <taxon>Eukaryota</taxon>
        <taxon>Metazoa</taxon>
        <taxon>Ecdysozoa</taxon>
        <taxon>Arthropoda</taxon>
        <taxon>Hexapoda</taxon>
        <taxon>Insecta</taxon>
        <taxon>Pterygota</taxon>
        <taxon>Neoptera</taxon>
        <taxon>Endopterygota</taxon>
        <taxon>Diptera</taxon>
        <taxon>Nematocera</taxon>
        <taxon>Chironomoidea</taxon>
        <taxon>Chironomidae</taxon>
        <taxon>Chironominae</taxon>
        <taxon>Polypedilum</taxon>
        <taxon>Polypedilum</taxon>
    </lineage>
</organism>
<evidence type="ECO:0000256" key="9">
    <source>
        <dbReference type="ARBA" id="ARBA00059620"/>
    </source>
</evidence>
<sequence>MENFKRILLFIYDFIIAALLFFPMYLQWAFCKIFLSRKKCIKGKLALISGGGNGLGKAICLKLATVGCNIAVIDIDKDAADQTAKEVTQIGALAKAYKVDVSNAEEIVKLRDELTSTLGAVDILINNAGIVSVTSLEEDPKKIERLVNVNLIGPLLMTKYFLEQMMIRKTGHIVSISSMAGLHPSPQIIQYTATKFGVSGYMAALTEFLRLQKLGDKIKTTCVFPFFIKTNETVTNFLNPNIRFKPLEVNFVASKIVDAIQKEVRILSIPWYFEFVTKYVNLMPLKMQQKLFRDRILREHEFAKSEN</sequence>
<evidence type="ECO:0000256" key="8">
    <source>
        <dbReference type="ARBA" id="ARBA00023136"/>
    </source>
</evidence>
<keyword evidence="8 13" id="KW-0472">Membrane</keyword>
<dbReference type="PRINTS" id="PR00080">
    <property type="entry name" value="SDRFAMILY"/>
</dbReference>
<dbReference type="GO" id="GO:0052650">
    <property type="term" value="F:all-trans-retinol dehydrogenase (NADP+) activity"/>
    <property type="evidence" value="ECO:0007669"/>
    <property type="project" value="UniProtKB-ARBA"/>
</dbReference>